<comment type="caution">
    <text evidence="3">The sequence shown here is derived from an EMBL/GenBank/DDBJ whole genome shotgun (WGS) entry which is preliminary data.</text>
</comment>
<dbReference type="Proteomes" id="UP001627154">
    <property type="component" value="Unassembled WGS sequence"/>
</dbReference>
<evidence type="ECO:0000259" key="2">
    <source>
        <dbReference type="PROSITE" id="PS50878"/>
    </source>
</evidence>
<feature type="domain" description="Reverse transcriptase" evidence="2">
    <location>
        <begin position="1"/>
        <end position="96"/>
    </location>
</feature>
<keyword evidence="4" id="KW-1185">Reference proteome</keyword>
<feature type="chain" id="PRO_5044761663" description="Reverse transcriptase domain-containing protein" evidence="1">
    <location>
        <begin position="20"/>
        <end position="97"/>
    </location>
</feature>
<gene>
    <name evidence="3" type="ORF">TKK_002248</name>
</gene>
<evidence type="ECO:0000313" key="3">
    <source>
        <dbReference type="EMBL" id="KAL3405209.1"/>
    </source>
</evidence>
<feature type="signal peptide" evidence="1">
    <location>
        <begin position="1"/>
        <end position="19"/>
    </location>
</feature>
<keyword evidence="1" id="KW-0732">Signal</keyword>
<evidence type="ECO:0000256" key="1">
    <source>
        <dbReference type="SAM" id="SignalP"/>
    </source>
</evidence>
<accession>A0ABD2XJY2</accession>
<evidence type="ECO:0000313" key="4">
    <source>
        <dbReference type="Proteomes" id="UP001627154"/>
    </source>
</evidence>
<dbReference type="PROSITE" id="PS50878">
    <property type="entry name" value="RT_POL"/>
    <property type="match status" value="1"/>
</dbReference>
<dbReference type="AlphaFoldDB" id="A0ABD2XJY2"/>
<reference evidence="3 4" key="1">
    <citation type="journal article" date="2024" name="bioRxiv">
        <title>A reference genome for Trichogramma kaykai: A tiny desert-dwelling parasitoid wasp with competing sex-ratio distorters.</title>
        <authorList>
            <person name="Culotta J."/>
            <person name="Lindsey A.R."/>
        </authorList>
    </citation>
    <scope>NUCLEOTIDE SEQUENCE [LARGE SCALE GENOMIC DNA]</scope>
    <source>
        <strain evidence="3 4">KSX58</strain>
    </source>
</reference>
<organism evidence="3 4">
    <name type="scientific">Trichogramma kaykai</name>
    <dbReference type="NCBI Taxonomy" id="54128"/>
    <lineage>
        <taxon>Eukaryota</taxon>
        <taxon>Metazoa</taxon>
        <taxon>Ecdysozoa</taxon>
        <taxon>Arthropoda</taxon>
        <taxon>Hexapoda</taxon>
        <taxon>Insecta</taxon>
        <taxon>Pterygota</taxon>
        <taxon>Neoptera</taxon>
        <taxon>Endopterygota</taxon>
        <taxon>Hymenoptera</taxon>
        <taxon>Apocrita</taxon>
        <taxon>Proctotrupomorpha</taxon>
        <taxon>Chalcidoidea</taxon>
        <taxon>Trichogrammatidae</taxon>
        <taxon>Trichogramma</taxon>
    </lineage>
</organism>
<proteinExistence type="predicted"/>
<sequence length="97" mass="10915">MTPLLFILVTAFIIPAIEDDPEITKASQGRHRIAAFMDDIKTHAPTKKAAEMIKRKLEDAAGEIGLTLNVEKCDVYVRSTSDRRNEEAVEEIPFCLR</sequence>
<protein>
    <recommendedName>
        <fullName evidence="2">Reverse transcriptase domain-containing protein</fullName>
    </recommendedName>
</protein>
<name>A0ABD2XJY2_9HYME</name>
<dbReference type="EMBL" id="JBJJXI010000021">
    <property type="protein sequence ID" value="KAL3405209.1"/>
    <property type="molecule type" value="Genomic_DNA"/>
</dbReference>
<dbReference type="InterPro" id="IPR000477">
    <property type="entry name" value="RT_dom"/>
</dbReference>